<dbReference type="EMBL" id="UINC01006137">
    <property type="protein sequence ID" value="SVA25705.1"/>
    <property type="molecule type" value="Genomic_DNA"/>
</dbReference>
<feature type="transmembrane region" description="Helical" evidence="9">
    <location>
        <begin position="670"/>
        <end position="690"/>
    </location>
</feature>
<feature type="non-terminal residue" evidence="12">
    <location>
        <position position="1"/>
    </location>
</feature>
<dbReference type="GO" id="GO:0140359">
    <property type="term" value="F:ABC-type transporter activity"/>
    <property type="evidence" value="ECO:0007669"/>
    <property type="project" value="InterPro"/>
</dbReference>
<feature type="transmembrane region" description="Helical" evidence="9">
    <location>
        <begin position="772"/>
        <end position="791"/>
    </location>
</feature>
<sequence>VHFEARLWLFTAGFRWKIVWSFLVGLLGVGVGVARLALLGWLLGQIITGVPFRELVFPVCLIAVIMVLRGVLEHFRNMMAHRTAAAVQRVLRRSLYDRLMDLGPGFVTQQRSGEIALTLVDGVEQLETYFGRYLPQLLVAGFTPFVIFGFVAFIDLPVAGVLLVAAIVALFAPAAWHRFDTRKSLERERAYSAFAAEFLDSVQGLATLKSFGQSGARARLLAEKAKELFRSTMWVLATNSLARGITDSVIAVGAAVALVLGAYRVSNNTMELTALLIILLLGIEIFRPMRDLRSVLHQGMVGKSAALSMYRILDATPEVEEKKEALSPNELKPTIEFHDVAFRYPGQREVVHDGLSFQVEQGERIGVVGPSGCGKSSIVRLLQRFHDPQGGFIQIGGLDVRDLTLDAVRGQISVVHQDTFLFHGTVRENLLMGNPEATNEELNNAASAANIHEFIVSLPAGYDTLIGEKGIKLSGGQRQRVAIARALLRDSPILVLDEALSAVDAENEAVILEALDRLMVGRTTLVLAHRLSSVINCDRILVLQDGRVIEQGSHLELIQQDGVYKHLMGEQSQLQELPSVSQSKVERFTEVTKVDGDYQDIGAVGPTEGIVQAEGLSWSQVVMILMRHILPWKGRITMTFGFGVLRVLAFVGVGVLSALIVFALKNGLPYQPFIVGLAIVAPISGVLHWCESWIAHDMAFRLLAELRIATFRKIDQLAPAYLTRRRTGDLMAIVTQDVEMIEYFFAHTVAPAFVSVLVPTGVIIVLLGFSPWMALALSPFLIAVALSPFLMRDRVDQLGSRAREAAGELSAHAIDSIQGIAEIRAFQDEG</sequence>
<feature type="transmembrane region" description="Helical" evidence="9">
    <location>
        <begin position="20"/>
        <end position="43"/>
    </location>
</feature>
<evidence type="ECO:0000256" key="1">
    <source>
        <dbReference type="ARBA" id="ARBA00004651"/>
    </source>
</evidence>
<organism evidence="12">
    <name type="scientific">marine metagenome</name>
    <dbReference type="NCBI Taxonomy" id="408172"/>
    <lineage>
        <taxon>unclassified sequences</taxon>
        <taxon>metagenomes</taxon>
        <taxon>ecological metagenomes</taxon>
    </lineage>
</organism>
<dbReference type="InterPro" id="IPR003593">
    <property type="entry name" value="AAA+_ATPase"/>
</dbReference>
<dbReference type="PANTHER" id="PTHR24221:SF654">
    <property type="entry name" value="ATP-BINDING CASSETTE SUB-FAMILY B MEMBER 6"/>
    <property type="match status" value="1"/>
</dbReference>
<dbReference type="PANTHER" id="PTHR24221">
    <property type="entry name" value="ATP-BINDING CASSETTE SUB-FAMILY B"/>
    <property type="match status" value="1"/>
</dbReference>
<feature type="domain" description="ABC transmembrane type-1" evidence="11">
    <location>
        <begin position="640"/>
        <end position="830"/>
    </location>
</feature>
<dbReference type="SMART" id="SM00382">
    <property type="entry name" value="AAA"/>
    <property type="match status" value="1"/>
</dbReference>
<dbReference type="PROSITE" id="PS50893">
    <property type="entry name" value="ABC_TRANSPORTER_2"/>
    <property type="match status" value="1"/>
</dbReference>
<keyword evidence="7 9" id="KW-1133">Transmembrane helix</keyword>
<proteinExistence type="predicted"/>
<dbReference type="GO" id="GO:0016887">
    <property type="term" value="F:ATP hydrolysis activity"/>
    <property type="evidence" value="ECO:0007669"/>
    <property type="project" value="InterPro"/>
</dbReference>
<evidence type="ECO:0000256" key="9">
    <source>
        <dbReference type="SAM" id="Phobius"/>
    </source>
</evidence>
<dbReference type="Gene3D" id="3.40.50.300">
    <property type="entry name" value="P-loop containing nucleotide triphosphate hydrolases"/>
    <property type="match status" value="1"/>
</dbReference>
<keyword evidence="8 9" id="KW-0472">Membrane</keyword>
<evidence type="ECO:0000256" key="5">
    <source>
        <dbReference type="ARBA" id="ARBA00022741"/>
    </source>
</evidence>
<feature type="transmembrane region" description="Helical" evidence="9">
    <location>
        <begin position="636"/>
        <end position="664"/>
    </location>
</feature>
<dbReference type="AlphaFoldDB" id="A0A381UBU5"/>
<feature type="transmembrane region" description="Helical" evidence="9">
    <location>
        <begin position="240"/>
        <end position="263"/>
    </location>
</feature>
<evidence type="ECO:0000313" key="12">
    <source>
        <dbReference type="EMBL" id="SVA25705.1"/>
    </source>
</evidence>
<dbReference type="Pfam" id="PF00005">
    <property type="entry name" value="ABC_tran"/>
    <property type="match status" value="1"/>
</dbReference>
<keyword evidence="6" id="KW-0067">ATP-binding</keyword>
<dbReference type="InterPro" id="IPR011527">
    <property type="entry name" value="ABC1_TM_dom"/>
</dbReference>
<feature type="transmembrane region" description="Helical" evidence="9">
    <location>
        <begin position="55"/>
        <end position="72"/>
    </location>
</feature>
<protein>
    <recommendedName>
        <fullName evidence="13">ABC transporter</fullName>
    </recommendedName>
</protein>
<dbReference type="PROSITE" id="PS50929">
    <property type="entry name" value="ABC_TM1F"/>
    <property type="match status" value="2"/>
</dbReference>
<dbReference type="InterPro" id="IPR017871">
    <property type="entry name" value="ABC_transporter-like_CS"/>
</dbReference>
<dbReference type="InterPro" id="IPR003439">
    <property type="entry name" value="ABC_transporter-like_ATP-bd"/>
</dbReference>
<comment type="subcellular location">
    <subcellularLocation>
        <location evidence="1">Cell membrane</location>
        <topology evidence="1">Multi-pass membrane protein</topology>
    </subcellularLocation>
</comment>
<feature type="non-terminal residue" evidence="12">
    <location>
        <position position="830"/>
    </location>
</feature>
<accession>A0A381UBU5</accession>
<evidence type="ECO:0000256" key="6">
    <source>
        <dbReference type="ARBA" id="ARBA00022840"/>
    </source>
</evidence>
<feature type="domain" description="ABC transmembrane type-1" evidence="11">
    <location>
        <begin position="19"/>
        <end position="298"/>
    </location>
</feature>
<feature type="transmembrane region" description="Helical" evidence="9">
    <location>
        <begin position="160"/>
        <end position="179"/>
    </location>
</feature>
<dbReference type="PROSITE" id="PS00211">
    <property type="entry name" value="ABC_TRANSPORTER_1"/>
    <property type="match status" value="1"/>
</dbReference>
<dbReference type="SUPFAM" id="SSF52540">
    <property type="entry name" value="P-loop containing nucleoside triphosphate hydrolases"/>
    <property type="match status" value="1"/>
</dbReference>
<evidence type="ECO:0000256" key="8">
    <source>
        <dbReference type="ARBA" id="ARBA00023136"/>
    </source>
</evidence>
<evidence type="ECO:0000256" key="2">
    <source>
        <dbReference type="ARBA" id="ARBA00022448"/>
    </source>
</evidence>
<keyword evidence="2" id="KW-0813">Transport</keyword>
<dbReference type="SUPFAM" id="SSF90123">
    <property type="entry name" value="ABC transporter transmembrane region"/>
    <property type="match status" value="2"/>
</dbReference>
<feature type="transmembrane region" description="Helical" evidence="9">
    <location>
        <begin position="133"/>
        <end position="154"/>
    </location>
</feature>
<dbReference type="GO" id="GO:0005524">
    <property type="term" value="F:ATP binding"/>
    <property type="evidence" value="ECO:0007669"/>
    <property type="project" value="UniProtKB-KW"/>
</dbReference>
<dbReference type="FunFam" id="3.40.50.300:FF:000221">
    <property type="entry name" value="Multidrug ABC transporter ATP-binding protein"/>
    <property type="match status" value="1"/>
</dbReference>
<dbReference type="InterPro" id="IPR039421">
    <property type="entry name" value="Type_1_exporter"/>
</dbReference>
<evidence type="ECO:0000256" key="7">
    <source>
        <dbReference type="ARBA" id="ARBA00022989"/>
    </source>
</evidence>
<name>A0A381UBU5_9ZZZZ</name>
<dbReference type="InterPro" id="IPR027417">
    <property type="entry name" value="P-loop_NTPase"/>
</dbReference>
<feature type="domain" description="ABC transporter" evidence="10">
    <location>
        <begin position="335"/>
        <end position="570"/>
    </location>
</feature>
<keyword evidence="4 9" id="KW-0812">Transmembrane</keyword>
<keyword evidence="5" id="KW-0547">Nucleotide-binding</keyword>
<evidence type="ECO:0008006" key="13">
    <source>
        <dbReference type="Google" id="ProtNLM"/>
    </source>
</evidence>
<evidence type="ECO:0000256" key="4">
    <source>
        <dbReference type="ARBA" id="ARBA00022692"/>
    </source>
</evidence>
<gene>
    <name evidence="12" type="ORF">METZ01_LOCUS78559</name>
</gene>
<evidence type="ECO:0000256" key="3">
    <source>
        <dbReference type="ARBA" id="ARBA00022475"/>
    </source>
</evidence>
<evidence type="ECO:0000259" key="11">
    <source>
        <dbReference type="PROSITE" id="PS50929"/>
    </source>
</evidence>
<evidence type="ECO:0000259" key="10">
    <source>
        <dbReference type="PROSITE" id="PS50893"/>
    </source>
</evidence>
<dbReference type="GO" id="GO:0005886">
    <property type="term" value="C:plasma membrane"/>
    <property type="evidence" value="ECO:0007669"/>
    <property type="project" value="UniProtKB-SubCell"/>
</dbReference>
<feature type="transmembrane region" description="Helical" evidence="9">
    <location>
        <begin position="743"/>
        <end position="766"/>
    </location>
</feature>
<dbReference type="Pfam" id="PF00664">
    <property type="entry name" value="ABC_membrane"/>
    <property type="match status" value="2"/>
</dbReference>
<dbReference type="Gene3D" id="1.20.1560.10">
    <property type="entry name" value="ABC transporter type 1, transmembrane domain"/>
    <property type="match status" value="2"/>
</dbReference>
<feature type="transmembrane region" description="Helical" evidence="9">
    <location>
        <begin position="269"/>
        <end position="286"/>
    </location>
</feature>
<keyword evidence="3" id="KW-1003">Cell membrane</keyword>
<reference evidence="12" key="1">
    <citation type="submission" date="2018-05" db="EMBL/GenBank/DDBJ databases">
        <authorList>
            <person name="Lanie J.A."/>
            <person name="Ng W.-L."/>
            <person name="Kazmierczak K.M."/>
            <person name="Andrzejewski T.M."/>
            <person name="Davidsen T.M."/>
            <person name="Wayne K.J."/>
            <person name="Tettelin H."/>
            <person name="Glass J.I."/>
            <person name="Rusch D."/>
            <person name="Podicherti R."/>
            <person name="Tsui H.-C.T."/>
            <person name="Winkler M.E."/>
        </authorList>
    </citation>
    <scope>NUCLEOTIDE SEQUENCE</scope>
</reference>
<dbReference type="InterPro" id="IPR036640">
    <property type="entry name" value="ABC1_TM_sf"/>
</dbReference>